<dbReference type="AlphaFoldDB" id="A0A9D4DAQ9"/>
<dbReference type="Proteomes" id="UP000828390">
    <property type="component" value="Unassembled WGS sequence"/>
</dbReference>
<comment type="caution">
    <text evidence="1">The sequence shown here is derived from an EMBL/GenBank/DDBJ whole genome shotgun (WGS) entry which is preliminary data.</text>
</comment>
<accession>A0A9D4DAQ9</accession>
<keyword evidence="2" id="KW-1185">Reference proteome</keyword>
<name>A0A9D4DAQ9_DREPO</name>
<reference evidence="1" key="1">
    <citation type="journal article" date="2019" name="bioRxiv">
        <title>The Genome of the Zebra Mussel, Dreissena polymorpha: A Resource for Invasive Species Research.</title>
        <authorList>
            <person name="McCartney M.A."/>
            <person name="Auch B."/>
            <person name="Kono T."/>
            <person name="Mallez S."/>
            <person name="Zhang Y."/>
            <person name="Obille A."/>
            <person name="Becker A."/>
            <person name="Abrahante J.E."/>
            <person name="Garbe J."/>
            <person name="Badalamenti J.P."/>
            <person name="Herman A."/>
            <person name="Mangelson H."/>
            <person name="Liachko I."/>
            <person name="Sullivan S."/>
            <person name="Sone E.D."/>
            <person name="Koren S."/>
            <person name="Silverstein K.A.T."/>
            <person name="Beckman K.B."/>
            <person name="Gohl D.M."/>
        </authorList>
    </citation>
    <scope>NUCLEOTIDE SEQUENCE</scope>
    <source>
        <strain evidence="1">Duluth1</strain>
        <tissue evidence="1">Whole animal</tissue>
    </source>
</reference>
<evidence type="ECO:0000313" key="1">
    <source>
        <dbReference type="EMBL" id="KAH3742108.1"/>
    </source>
</evidence>
<proteinExistence type="predicted"/>
<dbReference type="EMBL" id="JAIWYP010000011">
    <property type="protein sequence ID" value="KAH3742108.1"/>
    <property type="molecule type" value="Genomic_DNA"/>
</dbReference>
<sequence length="105" mass="11760">MRSCKWSLNHFSQVFEWDTFSLFRKLKTAAFGRLGGVSLRMCRLGAIRPMLSLRMCRLGAIRSMLSLTVHVQTWGDPVDVVTAHVQTWGDPVDVVTAHDIGVQAS</sequence>
<evidence type="ECO:0000313" key="2">
    <source>
        <dbReference type="Proteomes" id="UP000828390"/>
    </source>
</evidence>
<protein>
    <submittedName>
        <fullName evidence="1">Uncharacterized protein</fullName>
    </submittedName>
</protein>
<reference evidence="1" key="2">
    <citation type="submission" date="2020-11" db="EMBL/GenBank/DDBJ databases">
        <authorList>
            <person name="McCartney M.A."/>
            <person name="Auch B."/>
            <person name="Kono T."/>
            <person name="Mallez S."/>
            <person name="Becker A."/>
            <person name="Gohl D.M."/>
            <person name="Silverstein K.A.T."/>
            <person name="Koren S."/>
            <person name="Bechman K.B."/>
            <person name="Herman A."/>
            <person name="Abrahante J.E."/>
            <person name="Garbe J."/>
        </authorList>
    </citation>
    <scope>NUCLEOTIDE SEQUENCE</scope>
    <source>
        <strain evidence="1">Duluth1</strain>
        <tissue evidence="1">Whole animal</tissue>
    </source>
</reference>
<organism evidence="1 2">
    <name type="scientific">Dreissena polymorpha</name>
    <name type="common">Zebra mussel</name>
    <name type="synonym">Mytilus polymorpha</name>
    <dbReference type="NCBI Taxonomy" id="45954"/>
    <lineage>
        <taxon>Eukaryota</taxon>
        <taxon>Metazoa</taxon>
        <taxon>Spiralia</taxon>
        <taxon>Lophotrochozoa</taxon>
        <taxon>Mollusca</taxon>
        <taxon>Bivalvia</taxon>
        <taxon>Autobranchia</taxon>
        <taxon>Heteroconchia</taxon>
        <taxon>Euheterodonta</taxon>
        <taxon>Imparidentia</taxon>
        <taxon>Neoheterodontei</taxon>
        <taxon>Myida</taxon>
        <taxon>Dreissenoidea</taxon>
        <taxon>Dreissenidae</taxon>
        <taxon>Dreissena</taxon>
    </lineage>
</organism>
<gene>
    <name evidence="1" type="ORF">DPMN_048843</name>
</gene>